<organism evidence="1">
    <name type="scientific">Anguilla anguilla</name>
    <name type="common">European freshwater eel</name>
    <name type="synonym">Muraena anguilla</name>
    <dbReference type="NCBI Taxonomy" id="7936"/>
    <lineage>
        <taxon>Eukaryota</taxon>
        <taxon>Metazoa</taxon>
        <taxon>Chordata</taxon>
        <taxon>Craniata</taxon>
        <taxon>Vertebrata</taxon>
        <taxon>Euteleostomi</taxon>
        <taxon>Actinopterygii</taxon>
        <taxon>Neopterygii</taxon>
        <taxon>Teleostei</taxon>
        <taxon>Anguilliformes</taxon>
        <taxon>Anguillidae</taxon>
        <taxon>Anguilla</taxon>
    </lineage>
</organism>
<protein>
    <submittedName>
        <fullName evidence="1">Uncharacterized protein</fullName>
    </submittedName>
</protein>
<name>A0A0E9R1N9_ANGAN</name>
<accession>A0A0E9R1N9</accession>
<evidence type="ECO:0000313" key="1">
    <source>
        <dbReference type="EMBL" id="JAH22380.1"/>
    </source>
</evidence>
<proteinExistence type="predicted"/>
<dbReference type="EMBL" id="GBXM01086197">
    <property type="protein sequence ID" value="JAH22380.1"/>
    <property type="molecule type" value="Transcribed_RNA"/>
</dbReference>
<reference evidence="1" key="1">
    <citation type="submission" date="2014-11" db="EMBL/GenBank/DDBJ databases">
        <authorList>
            <person name="Amaro Gonzalez C."/>
        </authorList>
    </citation>
    <scope>NUCLEOTIDE SEQUENCE</scope>
</reference>
<reference evidence="1" key="2">
    <citation type="journal article" date="2015" name="Fish Shellfish Immunol.">
        <title>Early steps in the European eel (Anguilla anguilla)-Vibrio vulnificus interaction in the gills: Role of the RtxA13 toxin.</title>
        <authorList>
            <person name="Callol A."/>
            <person name="Pajuelo D."/>
            <person name="Ebbesson L."/>
            <person name="Teles M."/>
            <person name="MacKenzie S."/>
            <person name="Amaro C."/>
        </authorList>
    </citation>
    <scope>NUCLEOTIDE SEQUENCE</scope>
</reference>
<dbReference type="AlphaFoldDB" id="A0A0E9R1N9"/>
<sequence length="36" mass="4072">MKGFYRNGMVLLSSAPTIRLKFSLNNQVEMQPQQSG</sequence>